<dbReference type="RefSeq" id="WP_072300641.1">
    <property type="nucleotide sequence ID" value="NZ_FPIP01000006.1"/>
</dbReference>
<keyword evidence="1" id="KW-0812">Transmembrane</keyword>
<evidence type="ECO:0000313" key="3">
    <source>
        <dbReference type="Proteomes" id="UP000183461"/>
    </source>
</evidence>
<accession>A0A1K1P0I6</accession>
<gene>
    <name evidence="2" type="ORF">SAMN02910280_2396</name>
</gene>
<name>A0A1K1P0I6_RUMFL</name>
<proteinExistence type="predicted"/>
<dbReference type="Proteomes" id="UP000183461">
    <property type="component" value="Unassembled WGS sequence"/>
</dbReference>
<organism evidence="2 3">
    <name type="scientific">Ruminococcus flavefaciens</name>
    <dbReference type="NCBI Taxonomy" id="1265"/>
    <lineage>
        <taxon>Bacteria</taxon>
        <taxon>Bacillati</taxon>
        <taxon>Bacillota</taxon>
        <taxon>Clostridia</taxon>
        <taxon>Eubacteriales</taxon>
        <taxon>Oscillospiraceae</taxon>
        <taxon>Ruminococcus</taxon>
    </lineage>
</organism>
<evidence type="ECO:0000313" key="2">
    <source>
        <dbReference type="EMBL" id="SFW41017.1"/>
    </source>
</evidence>
<evidence type="ECO:0000256" key="1">
    <source>
        <dbReference type="SAM" id="Phobius"/>
    </source>
</evidence>
<dbReference type="EMBL" id="FPIP01000006">
    <property type="protein sequence ID" value="SFW41017.1"/>
    <property type="molecule type" value="Genomic_DNA"/>
</dbReference>
<protein>
    <submittedName>
        <fullName evidence="2">Uncharacterized protein</fullName>
    </submittedName>
</protein>
<dbReference type="AlphaFoldDB" id="A0A1K1P0I6"/>
<keyword evidence="1" id="KW-1133">Transmembrane helix</keyword>
<reference evidence="2 3" key="1">
    <citation type="submission" date="2016-11" db="EMBL/GenBank/DDBJ databases">
        <authorList>
            <person name="Jaros S."/>
            <person name="Januszkiewicz K."/>
            <person name="Wedrychowicz H."/>
        </authorList>
    </citation>
    <scope>NUCLEOTIDE SEQUENCE [LARGE SCALE GENOMIC DNA]</scope>
    <source>
        <strain evidence="2 3">YL228</strain>
    </source>
</reference>
<sequence length="102" mass="11228">MGFEFDREQQAELRYISADSDIDRISFKGYDVNVLSGGRTVLGLKKADKGCEELIRWAKVYDIAIENTGGEPSGSVKVLMAVGAVLFVAAFTVLLFFIVTKM</sequence>
<keyword evidence="1" id="KW-0472">Membrane</keyword>
<feature type="transmembrane region" description="Helical" evidence="1">
    <location>
        <begin position="78"/>
        <end position="99"/>
    </location>
</feature>